<evidence type="ECO:0000313" key="1">
    <source>
        <dbReference type="EMBL" id="RVW81544.1"/>
    </source>
</evidence>
<protein>
    <submittedName>
        <fullName evidence="1">Uncharacterized protein</fullName>
    </submittedName>
</protein>
<reference evidence="1 2" key="1">
    <citation type="journal article" date="2018" name="PLoS Genet.">
        <title>Population sequencing reveals clonal diversity and ancestral inbreeding in the grapevine cultivar Chardonnay.</title>
        <authorList>
            <person name="Roach M.J."/>
            <person name="Johnson D.L."/>
            <person name="Bohlmann J."/>
            <person name="van Vuuren H.J."/>
            <person name="Jones S.J."/>
            <person name="Pretorius I.S."/>
            <person name="Schmidt S.A."/>
            <person name="Borneman A.R."/>
        </authorList>
    </citation>
    <scope>NUCLEOTIDE SEQUENCE [LARGE SCALE GENOMIC DNA]</scope>
    <source>
        <strain evidence="2">cv. Chardonnay</strain>
        <tissue evidence="1">Leaf</tissue>
    </source>
</reference>
<name>A0A438HAR3_VITVI</name>
<dbReference type="PANTHER" id="PTHR33067">
    <property type="entry name" value="RNA-DIRECTED DNA POLYMERASE-RELATED"/>
    <property type="match status" value="1"/>
</dbReference>
<dbReference type="InterPro" id="IPR021109">
    <property type="entry name" value="Peptidase_aspartic_dom_sf"/>
</dbReference>
<evidence type="ECO:0000313" key="2">
    <source>
        <dbReference type="Proteomes" id="UP000288805"/>
    </source>
</evidence>
<proteinExistence type="predicted"/>
<dbReference type="EMBL" id="QGNW01000252">
    <property type="protein sequence ID" value="RVW81544.1"/>
    <property type="molecule type" value="Genomic_DNA"/>
</dbReference>
<dbReference type="PANTHER" id="PTHR33067:SF32">
    <property type="entry name" value="ASPARTIC PEPTIDASE DDI1-TYPE DOMAIN-CONTAINING PROTEIN"/>
    <property type="match status" value="1"/>
</dbReference>
<accession>A0A438HAR3</accession>
<gene>
    <name evidence="1" type="ORF">CK203_051885</name>
</gene>
<dbReference type="CDD" id="cd00303">
    <property type="entry name" value="retropepsin_like"/>
    <property type="match status" value="1"/>
</dbReference>
<comment type="caution">
    <text evidence="1">The sequence shown here is derived from an EMBL/GenBank/DDBJ whole genome shotgun (WGS) entry which is preliminary data.</text>
</comment>
<sequence>MLHMATPTIQLEEPSKFLLETKATSVHTTAQAPQQASNLEQAIVNLSKCGEYIEQKDGWMQNDLSQKIDNVQYAISRLTNLNTVQEKGKFPSQPHQNPKGIHEVEAQEGESSKVREVKVVITLRSVSIGGTCVEKALLDLGASVNLLPYSVYKQLGLGELKPTSITLSLVDRSVKIPRGMIEDVLVQVDKFYYPVDFVVLDTDPVEWSHATHVWQHDIELNIFHLYKKHIHPKKKKAREVCMIDTLVEEHYDKRMQEDLIENFGDLDKGLPEPSDLLATLLPWRRREEILPLFNEEEKQRLLRRNPKAYS</sequence>
<dbReference type="Proteomes" id="UP000288805">
    <property type="component" value="Unassembled WGS sequence"/>
</dbReference>
<dbReference type="Gene3D" id="2.40.70.10">
    <property type="entry name" value="Acid Proteases"/>
    <property type="match status" value="1"/>
</dbReference>
<organism evidence="1 2">
    <name type="scientific">Vitis vinifera</name>
    <name type="common">Grape</name>
    <dbReference type="NCBI Taxonomy" id="29760"/>
    <lineage>
        <taxon>Eukaryota</taxon>
        <taxon>Viridiplantae</taxon>
        <taxon>Streptophyta</taxon>
        <taxon>Embryophyta</taxon>
        <taxon>Tracheophyta</taxon>
        <taxon>Spermatophyta</taxon>
        <taxon>Magnoliopsida</taxon>
        <taxon>eudicotyledons</taxon>
        <taxon>Gunneridae</taxon>
        <taxon>Pentapetalae</taxon>
        <taxon>rosids</taxon>
        <taxon>Vitales</taxon>
        <taxon>Vitaceae</taxon>
        <taxon>Viteae</taxon>
        <taxon>Vitis</taxon>
    </lineage>
</organism>
<dbReference type="AlphaFoldDB" id="A0A438HAR3"/>